<proteinExistence type="predicted"/>
<name>A0A0B2WXB8_METAS</name>
<organism evidence="2 3">
    <name type="scientific">Metarhizium album (strain ARSEF 1941)</name>
    <dbReference type="NCBI Taxonomy" id="1081103"/>
    <lineage>
        <taxon>Eukaryota</taxon>
        <taxon>Fungi</taxon>
        <taxon>Dikarya</taxon>
        <taxon>Ascomycota</taxon>
        <taxon>Pezizomycotina</taxon>
        <taxon>Sordariomycetes</taxon>
        <taxon>Hypocreomycetidae</taxon>
        <taxon>Hypocreales</taxon>
        <taxon>Clavicipitaceae</taxon>
        <taxon>Metarhizium</taxon>
    </lineage>
</organism>
<evidence type="ECO:0000256" key="1">
    <source>
        <dbReference type="SAM" id="MobiDB-lite"/>
    </source>
</evidence>
<comment type="caution">
    <text evidence="2">The sequence shown here is derived from an EMBL/GenBank/DDBJ whole genome shotgun (WGS) entry which is preliminary data.</text>
</comment>
<feature type="compositionally biased region" description="Gly residues" evidence="1">
    <location>
        <begin position="51"/>
        <end position="67"/>
    </location>
</feature>
<gene>
    <name evidence="2" type="ORF">MAM_04530</name>
</gene>
<sequence length="195" mass="20372">MRAAQDKHLQGISEAASSTLVTAGGGQKNARQRGQQDDEQDGRAPRRLSRGGEGAGQHGETGNGCGGEAEMAGHGHEQRPEGLAEDAEAVAYDARYVEDEGYEGLGRAHGGLVSSGLSAVSASAAWPGLVWPGGTLRTTGNVSSRTWVQTADAAPGRHARSVLVHQASTPTMTPGTSTEMRRTQLYALTRRLRTA</sequence>
<dbReference type="RefSeq" id="XP_040678581.1">
    <property type="nucleotide sequence ID" value="XM_040823328.1"/>
</dbReference>
<dbReference type="HOGENOM" id="CLU_1396639_0_0_1"/>
<feature type="region of interest" description="Disordered" evidence="1">
    <location>
        <begin position="1"/>
        <end position="83"/>
    </location>
</feature>
<accession>A0A0B2WXB8</accession>
<evidence type="ECO:0000313" key="3">
    <source>
        <dbReference type="Proteomes" id="UP000030816"/>
    </source>
</evidence>
<feature type="compositionally biased region" description="Basic and acidic residues" evidence="1">
    <location>
        <begin position="71"/>
        <end position="82"/>
    </location>
</feature>
<dbReference type="GeneID" id="63738985"/>
<dbReference type="Proteomes" id="UP000030816">
    <property type="component" value="Unassembled WGS sequence"/>
</dbReference>
<dbReference type="AlphaFoldDB" id="A0A0B2WXB8"/>
<dbReference type="EMBL" id="AZHE01000010">
    <property type="protein sequence ID" value="KHN97515.1"/>
    <property type="molecule type" value="Genomic_DNA"/>
</dbReference>
<keyword evidence="3" id="KW-1185">Reference proteome</keyword>
<protein>
    <submittedName>
        <fullName evidence="2">Uncharacterized protein</fullName>
    </submittedName>
</protein>
<reference evidence="2 3" key="1">
    <citation type="journal article" date="2014" name="Proc. Natl. Acad. Sci. U.S.A.">
        <title>Trajectory and genomic determinants of fungal-pathogen speciation and host adaptation.</title>
        <authorList>
            <person name="Hu X."/>
            <person name="Xiao G."/>
            <person name="Zheng P."/>
            <person name="Shang Y."/>
            <person name="Su Y."/>
            <person name="Zhang X."/>
            <person name="Liu X."/>
            <person name="Zhan S."/>
            <person name="St Leger R.J."/>
            <person name="Wang C."/>
        </authorList>
    </citation>
    <scope>NUCLEOTIDE SEQUENCE [LARGE SCALE GENOMIC DNA]</scope>
    <source>
        <strain evidence="2 3">ARSEF 1941</strain>
    </source>
</reference>
<evidence type="ECO:0000313" key="2">
    <source>
        <dbReference type="EMBL" id="KHN97515.1"/>
    </source>
</evidence>